<feature type="domain" description="GST N-terminal" evidence="1">
    <location>
        <begin position="49"/>
        <end position="130"/>
    </location>
</feature>
<reference evidence="2 3" key="1">
    <citation type="journal article" date="2010" name="PLoS ONE">
        <title>Genome sequence of Cronobacter sakazakii BAA-894 and comparative genomic hybridization analysis with other Cronobacter species.</title>
        <authorList>
            <person name="Kucerova E."/>
            <person name="Clifton S.W."/>
            <person name="Xia X.Q."/>
            <person name="Long F."/>
            <person name="Porwollik S."/>
            <person name="Fulton L."/>
            <person name="Fronick C."/>
            <person name="Minx P."/>
            <person name="Kyung K."/>
            <person name="Warren W."/>
            <person name="Fulton R."/>
            <person name="Feng D."/>
            <person name="Wollam A."/>
            <person name="Shah N."/>
            <person name="Bhonagiri V."/>
            <person name="Nash W.E."/>
            <person name="Hallsworth-Pepin K."/>
            <person name="Wilson R.K."/>
            <person name="McClelland M."/>
            <person name="Forsythe S.J."/>
        </authorList>
    </citation>
    <scope>NUCLEOTIDE SEQUENCE [LARGE SCALE GENOMIC DNA]</scope>
    <source>
        <strain evidence="2 3">ATCC BAA-894</strain>
    </source>
</reference>
<sequence>MGIWRAQSIGGLLNNAAALIVGSMTENGLRYSFSYPPSEMRIAMSQPAITLWSDASFFSPYVMSVWVALQEKGLQFQLQTRDLSRGEHLQADWQGFALTRRVPLLVIDDFALSESSAITEYLEERFAPPVWERLYPHDIEKRARARQVQAWLRSDLGALRAERPTDVIFGAARYAPLSADGQAAADKLIACAQALLVHGQQNLFGEWSLADTDLALMINRLVMHGDPVPEALADYAAFQWQRASVQRYIALSARRLG</sequence>
<dbReference type="AlphaFoldDB" id="A7MH37"/>
<evidence type="ECO:0000313" key="3">
    <source>
        <dbReference type="Proteomes" id="UP000000260"/>
    </source>
</evidence>
<dbReference type="Gene3D" id="1.20.1050.10">
    <property type="match status" value="1"/>
</dbReference>
<dbReference type="InterPro" id="IPR004045">
    <property type="entry name" value="Glutathione_S-Trfase_N"/>
</dbReference>
<dbReference type="Pfam" id="PF14834">
    <property type="entry name" value="GST_C_4"/>
    <property type="match status" value="1"/>
</dbReference>
<dbReference type="PANTHER" id="PTHR42673:SF21">
    <property type="entry name" value="GLUTATHIONE S-TRANSFERASE YFCF"/>
    <property type="match status" value="1"/>
</dbReference>
<gene>
    <name evidence="2" type="ordered locus">ESA_00916</name>
</gene>
<accession>A7MH37</accession>
<dbReference type="PANTHER" id="PTHR42673">
    <property type="entry name" value="MALEYLACETOACETATE ISOMERASE"/>
    <property type="match status" value="1"/>
</dbReference>
<dbReference type="CDD" id="cd00570">
    <property type="entry name" value="GST_N_family"/>
    <property type="match status" value="1"/>
</dbReference>
<evidence type="ECO:0000313" key="2">
    <source>
        <dbReference type="EMBL" id="ABU76186.1"/>
    </source>
</evidence>
<dbReference type="NCBIfam" id="NF011693">
    <property type="entry name" value="PRK15113.1"/>
    <property type="match status" value="1"/>
</dbReference>
<dbReference type="GO" id="GO:0006559">
    <property type="term" value="P:L-phenylalanine catabolic process"/>
    <property type="evidence" value="ECO:0007669"/>
    <property type="project" value="TreeGrafter"/>
</dbReference>
<dbReference type="EMBL" id="CP000783">
    <property type="protein sequence ID" value="ABU76186.1"/>
    <property type="molecule type" value="Genomic_DNA"/>
</dbReference>
<dbReference type="Proteomes" id="UP000000260">
    <property type="component" value="Chromosome"/>
</dbReference>
<dbReference type="GO" id="GO:0006749">
    <property type="term" value="P:glutathione metabolic process"/>
    <property type="evidence" value="ECO:0007669"/>
    <property type="project" value="TreeGrafter"/>
</dbReference>
<dbReference type="Pfam" id="PF13409">
    <property type="entry name" value="GST_N_2"/>
    <property type="match status" value="1"/>
</dbReference>
<dbReference type="SUPFAM" id="SSF52833">
    <property type="entry name" value="Thioredoxin-like"/>
    <property type="match status" value="1"/>
</dbReference>
<dbReference type="GO" id="GO:0004364">
    <property type="term" value="F:glutathione transferase activity"/>
    <property type="evidence" value="ECO:0007669"/>
    <property type="project" value="TreeGrafter"/>
</dbReference>
<dbReference type="SUPFAM" id="SSF47616">
    <property type="entry name" value="GST C-terminal domain-like"/>
    <property type="match status" value="1"/>
</dbReference>
<dbReference type="CDD" id="cd03195">
    <property type="entry name" value="GST_C_4"/>
    <property type="match status" value="1"/>
</dbReference>
<protein>
    <recommendedName>
        <fullName evidence="1">GST N-terminal domain-containing protein</fullName>
    </recommendedName>
</protein>
<dbReference type="InterPro" id="IPR036249">
    <property type="entry name" value="Thioredoxin-like_sf"/>
</dbReference>
<name>A7MH37_CROS8</name>
<dbReference type="PROSITE" id="PS50404">
    <property type="entry name" value="GST_NTER"/>
    <property type="match status" value="1"/>
</dbReference>
<dbReference type="HOGENOM" id="CLU_011226_17_0_6"/>
<dbReference type="KEGG" id="esa:ESA_00916"/>
<dbReference type="InterPro" id="IPR036282">
    <property type="entry name" value="Glutathione-S-Trfase_C_sf"/>
</dbReference>
<evidence type="ECO:0000259" key="1">
    <source>
        <dbReference type="PROSITE" id="PS50404"/>
    </source>
</evidence>
<keyword evidence="3" id="KW-1185">Reference proteome</keyword>
<dbReference type="InterPro" id="IPR034338">
    <property type="entry name" value="GST_4_C"/>
</dbReference>
<organism evidence="2 3">
    <name type="scientific">Cronobacter sakazakii (strain ATCC BAA-894)</name>
    <name type="common">Enterobacter sakazakii</name>
    <dbReference type="NCBI Taxonomy" id="290339"/>
    <lineage>
        <taxon>Bacteria</taxon>
        <taxon>Pseudomonadati</taxon>
        <taxon>Pseudomonadota</taxon>
        <taxon>Gammaproteobacteria</taxon>
        <taxon>Enterobacterales</taxon>
        <taxon>Enterobacteriaceae</taxon>
        <taxon>Cronobacter</taxon>
    </lineage>
</organism>
<proteinExistence type="predicted"/>
<dbReference type="GO" id="GO:0016034">
    <property type="term" value="F:maleylacetoacetate isomerase activity"/>
    <property type="evidence" value="ECO:0007669"/>
    <property type="project" value="TreeGrafter"/>
</dbReference>
<dbReference type="Gene3D" id="3.40.30.10">
    <property type="entry name" value="Glutaredoxin"/>
    <property type="match status" value="1"/>
</dbReference>